<dbReference type="KEGG" id="muh:HYN43_018190"/>
<reference evidence="2 3" key="1">
    <citation type="submission" date="2018-10" db="EMBL/GenBank/DDBJ databases">
        <title>Genome sequencing of Mucilaginibacter sp. HYN0043.</title>
        <authorList>
            <person name="Kim M."/>
            <person name="Yi H."/>
        </authorList>
    </citation>
    <scope>NUCLEOTIDE SEQUENCE [LARGE SCALE GENOMIC DNA]</scope>
    <source>
        <strain evidence="2 3">HYN0043</strain>
    </source>
</reference>
<keyword evidence="3" id="KW-1185">Reference proteome</keyword>
<protein>
    <recommendedName>
        <fullName evidence="4">O-antigen ligase domain-containing protein</fullName>
    </recommendedName>
</protein>
<feature type="transmembrane region" description="Helical" evidence="1">
    <location>
        <begin position="177"/>
        <end position="193"/>
    </location>
</feature>
<feature type="transmembrane region" description="Helical" evidence="1">
    <location>
        <begin position="369"/>
        <end position="385"/>
    </location>
</feature>
<feature type="transmembrane region" description="Helical" evidence="1">
    <location>
        <begin position="86"/>
        <end position="104"/>
    </location>
</feature>
<evidence type="ECO:0000256" key="1">
    <source>
        <dbReference type="SAM" id="Phobius"/>
    </source>
</evidence>
<keyword evidence="1" id="KW-0812">Transmembrane</keyword>
<proteinExistence type="predicted"/>
<evidence type="ECO:0008006" key="4">
    <source>
        <dbReference type="Google" id="ProtNLM"/>
    </source>
</evidence>
<dbReference type="AlphaFoldDB" id="A0A494VUI3"/>
<feature type="transmembrane region" description="Helical" evidence="1">
    <location>
        <begin position="116"/>
        <end position="133"/>
    </location>
</feature>
<keyword evidence="1" id="KW-1133">Transmembrane helix</keyword>
<dbReference type="Proteomes" id="UP000270046">
    <property type="component" value="Chromosome"/>
</dbReference>
<sequence length="408" mass="47262">MKKYRAILIFSLILMLKFFSFKALDNSISNPLQLVGALICVYYAFVNRNKKLARQGDFYKPIMIFLTGVFISDITCLLFHDQDISNSLIGQRAFYCYFMYFFLYHIDADEKFMLSVFKFMFICVFLINTLDIIMIGNPPFSWRVDERRSSVSIFYYGRGFLILGSFYYLQEFLKKKNLIYFAIYGICTLYSFLNVSRMLTIGVTLGSALIFLRYSRKGFANFFIIIIILVGVAIVLSVYADKILGSLFDLTQKQLSSSDSDVRTGAYNYFFTSFQPSVWTQIFGNGVPYNSAYEDLNDKIREVAKARVGDVGLVGVWVYFGFLAVISWLMVFYRTLLKKISDDQLFIRAYMIVIFAEAFTGFATHNPEIMPTTIFALYWFERLGVNKKIKKASTRRTIPKHLLNEQAL</sequence>
<feature type="transmembrane region" description="Helical" evidence="1">
    <location>
        <begin position="345"/>
        <end position="363"/>
    </location>
</feature>
<feature type="transmembrane region" description="Helical" evidence="1">
    <location>
        <begin position="311"/>
        <end position="333"/>
    </location>
</feature>
<name>A0A494VUI3_9SPHI</name>
<keyword evidence="1" id="KW-0472">Membrane</keyword>
<feature type="transmembrane region" description="Helical" evidence="1">
    <location>
        <begin position="222"/>
        <end position="240"/>
    </location>
</feature>
<dbReference type="OrthoDB" id="951200at2"/>
<feature type="transmembrane region" description="Helical" evidence="1">
    <location>
        <begin position="30"/>
        <end position="46"/>
    </location>
</feature>
<evidence type="ECO:0000313" key="3">
    <source>
        <dbReference type="Proteomes" id="UP000270046"/>
    </source>
</evidence>
<dbReference type="EMBL" id="CP032869">
    <property type="protein sequence ID" value="AYL97120.1"/>
    <property type="molecule type" value="Genomic_DNA"/>
</dbReference>
<evidence type="ECO:0000313" key="2">
    <source>
        <dbReference type="EMBL" id="AYL97120.1"/>
    </source>
</evidence>
<organism evidence="2 3">
    <name type="scientific">Mucilaginibacter celer</name>
    <dbReference type="NCBI Taxonomy" id="2305508"/>
    <lineage>
        <taxon>Bacteria</taxon>
        <taxon>Pseudomonadati</taxon>
        <taxon>Bacteroidota</taxon>
        <taxon>Sphingobacteriia</taxon>
        <taxon>Sphingobacteriales</taxon>
        <taxon>Sphingobacteriaceae</taxon>
        <taxon>Mucilaginibacter</taxon>
    </lineage>
</organism>
<accession>A0A494VUI3</accession>
<feature type="transmembrane region" description="Helical" evidence="1">
    <location>
        <begin position="58"/>
        <end position="80"/>
    </location>
</feature>
<gene>
    <name evidence="2" type="ORF">HYN43_018190</name>
</gene>